<proteinExistence type="predicted"/>
<evidence type="ECO:0008006" key="5">
    <source>
        <dbReference type="Google" id="ProtNLM"/>
    </source>
</evidence>
<feature type="transmembrane region" description="Helical" evidence="2">
    <location>
        <begin position="32"/>
        <end position="54"/>
    </location>
</feature>
<gene>
    <name evidence="3" type="ORF">SAMN04487818_10817</name>
</gene>
<evidence type="ECO:0000313" key="4">
    <source>
        <dbReference type="Proteomes" id="UP000199051"/>
    </source>
</evidence>
<feature type="region of interest" description="Disordered" evidence="1">
    <location>
        <begin position="160"/>
        <end position="207"/>
    </location>
</feature>
<keyword evidence="2" id="KW-0472">Membrane</keyword>
<evidence type="ECO:0000313" key="3">
    <source>
        <dbReference type="EMBL" id="SES15979.1"/>
    </source>
</evidence>
<dbReference type="RefSeq" id="WP_177215647.1">
    <property type="nucleotide sequence ID" value="NZ_FOGI01000008.1"/>
</dbReference>
<keyword evidence="2" id="KW-1133">Transmembrane helix</keyword>
<organism evidence="3 4">
    <name type="scientific">Actinokineospora terrae</name>
    <dbReference type="NCBI Taxonomy" id="155974"/>
    <lineage>
        <taxon>Bacteria</taxon>
        <taxon>Bacillati</taxon>
        <taxon>Actinomycetota</taxon>
        <taxon>Actinomycetes</taxon>
        <taxon>Pseudonocardiales</taxon>
        <taxon>Pseudonocardiaceae</taxon>
        <taxon>Actinokineospora</taxon>
    </lineage>
</organism>
<protein>
    <recommendedName>
        <fullName evidence="5">DUF5666 domain-containing protein</fullName>
    </recommendedName>
</protein>
<evidence type="ECO:0000256" key="2">
    <source>
        <dbReference type="SAM" id="Phobius"/>
    </source>
</evidence>
<dbReference type="AlphaFoldDB" id="A0A1H9V326"/>
<feature type="compositionally biased region" description="Low complexity" evidence="1">
    <location>
        <begin position="160"/>
        <end position="171"/>
    </location>
</feature>
<keyword evidence="2" id="KW-0812">Transmembrane</keyword>
<reference evidence="4" key="1">
    <citation type="submission" date="2016-10" db="EMBL/GenBank/DDBJ databases">
        <authorList>
            <person name="Varghese N."/>
            <person name="Submissions S."/>
        </authorList>
    </citation>
    <scope>NUCLEOTIDE SEQUENCE [LARGE SCALE GENOMIC DNA]</scope>
    <source>
        <strain evidence="4">DSM 44260</strain>
    </source>
</reference>
<accession>A0A1H9V326</accession>
<sequence>MTEQTPQPEQQPAAWGAPVPERTQPRWSWKKSAVAGVVAVGIAGAGGFAVYAAGDATADNAGGRSGGMGGPGGGMGGGRGGMGGAGGVAGALHGEFTVSEGDGKYGTRLLQTGEVTAISDTSVTAKSTDGYTKTYTIDAKTVQQSVEQGDTVTIVATTSGDTATATTISERGAGGPGMGQGGAPEGRQGVPPRREDGTAPEGAPPTE</sequence>
<feature type="compositionally biased region" description="Gly residues" evidence="1">
    <location>
        <begin position="172"/>
        <end position="184"/>
    </location>
</feature>
<name>A0A1H9V326_9PSEU</name>
<feature type="compositionally biased region" description="Low complexity" evidence="1">
    <location>
        <begin position="1"/>
        <end position="12"/>
    </location>
</feature>
<feature type="region of interest" description="Disordered" evidence="1">
    <location>
        <begin position="1"/>
        <end position="27"/>
    </location>
</feature>
<dbReference type="EMBL" id="FOGI01000008">
    <property type="protein sequence ID" value="SES15979.1"/>
    <property type="molecule type" value="Genomic_DNA"/>
</dbReference>
<evidence type="ECO:0000256" key="1">
    <source>
        <dbReference type="SAM" id="MobiDB-lite"/>
    </source>
</evidence>
<dbReference type="Proteomes" id="UP000199051">
    <property type="component" value="Unassembled WGS sequence"/>
</dbReference>
<keyword evidence="4" id="KW-1185">Reference proteome</keyword>
<dbReference type="STRING" id="155974.SAMN04487818_10817"/>